<evidence type="ECO:0000313" key="6">
    <source>
        <dbReference type="EMBL" id="HII70527.1"/>
    </source>
</evidence>
<dbReference type="Gene3D" id="2.40.40.20">
    <property type="match status" value="1"/>
</dbReference>
<keyword evidence="1" id="KW-0479">Metal-binding</keyword>
<dbReference type="Proteomes" id="UP000619545">
    <property type="component" value="Unassembled WGS sequence"/>
</dbReference>
<dbReference type="GO" id="GO:0016020">
    <property type="term" value="C:membrane"/>
    <property type="evidence" value="ECO:0007669"/>
    <property type="project" value="TreeGrafter"/>
</dbReference>
<feature type="domain" description="Molybdopterin oxidoreductase" evidence="4">
    <location>
        <begin position="1"/>
        <end position="328"/>
    </location>
</feature>
<dbReference type="Pfam" id="PF01568">
    <property type="entry name" value="Molydop_binding"/>
    <property type="match status" value="1"/>
</dbReference>
<evidence type="ECO:0000256" key="2">
    <source>
        <dbReference type="ARBA" id="ARBA00023004"/>
    </source>
</evidence>
<dbReference type="Pfam" id="PF00384">
    <property type="entry name" value="Molybdopterin"/>
    <property type="match status" value="1"/>
</dbReference>
<dbReference type="InterPro" id="IPR050123">
    <property type="entry name" value="Prok_molybdopt-oxidoreductase"/>
</dbReference>
<dbReference type="GO" id="GO:0051536">
    <property type="term" value="F:iron-sulfur cluster binding"/>
    <property type="evidence" value="ECO:0007669"/>
    <property type="project" value="UniProtKB-KW"/>
</dbReference>
<evidence type="ECO:0000256" key="1">
    <source>
        <dbReference type="ARBA" id="ARBA00022723"/>
    </source>
</evidence>
<dbReference type="GO" id="GO:0046872">
    <property type="term" value="F:metal ion binding"/>
    <property type="evidence" value="ECO:0007669"/>
    <property type="project" value="UniProtKB-KW"/>
</dbReference>
<dbReference type="AlphaFoldDB" id="A0A832SUJ0"/>
<dbReference type="GO" id="GO:0022904">
    <property type="term" value="P:respiratory electron transport chain"/>
    <property type="evidence" value="ECO:0007669"/>
    <property type="project" value="TreeGrafter"/>
</dbReference>
<keyword evidence="2" id="KW-0408">Iron</keyword>
<evidence type="ECO:0000313" key="7">
    <source>
        <dbReference type="Proteomes" id="UP000619545"/>
    </source>
</evidence>
<dbReference type="PANTHER" id="PTHR43105">
    <property type="entry name" value="RESPIRATORY NITRATE REDUCTASE"/>
    <property type="match status" value="1"/>
</dbReference>
<keyword evidence="3" id="KW-0411">Iron-sulfur</keyword>
<feature type="domain" description="Molybdopterin dinucleotide-binding" evidence="5">
    <location>
        <begin position="419"/>
        <end position="523"/>
    </location>
</feature>
<dbReference type="SUPFAM" id="SSF53706">
    <property type="entry name" value="Formate dehydrogenase/DMSO reductase, domains 1-3"/>
    <property type="match status" value="1"/>
</dbReference>
<dbReference type="Gene3D" id="3.40.50.740">
    <property type="match status" value="1"/>
</dbReference>
<protein>
    <submittedName>
        <fullName evidence="6">Molybdopterin-dependent oxidoreductase</fullName>
    </submittedName>
</protein>
<dbReference type="Gene3D" id="3.40.228.10">
    <property type="entry name" value="Dimethylsulfoxide Reductase, domain 2"/>
    <property type="match status" value="1"/>
</dbReference>
<name>A0A832SUJ0_9EURY</name>
<dbReference type="GO" id="GO:0043546">
    <property type="term" value="F:molybdopterin cofactor binding"/>
    <property type="evidence" value="ECO:0007669"/>
    <property type="project" value="InterPro"/>
</dbReference>
<dbReference type="EMBL" id="DUJS01000004">
    <property type="protein sequence ID" value="HII70527.1"/>
    <property type="molecule type" value="Genomic_DNA"/>
</dbReference>
<sequence length="537" mass="60629">MTNSIPDLVEADCYLVAGSNTAEQHPIVYRRILQGLEENDADLIVLDPRRTQIAELADIHLQVRPRTDLIVFLYMAKVIVEEGLHDGTFIEERTTGFESFEEYVREAVSEGDVRRIAGVDPEDVRKAAVRYAEAERGCILYCMGLTHHDIATRTVRALCALALLTGNVGRPGTGVNPLRGQNNVQGACDVGALATHFPGYRPINTETANEMSKIWSFEVPDEPGLKLTEAFDADEITVMYVVGENPAVSEPNTRHAVEKLESLEFLVVQDLYLTETGELADLVLPAAGWAERTGTFTATDRRVQLAEKAVEPPGEARPDWWILEAVARRLGLKGFGHRSPREVFEEIRRVVPQYRGITYERLRRRPGGIHWPCPSEDHPGTPILHTEEFATEDGKARFPKPEDVEYREPERDVDEEYPLILTTGRVYAHYHTRTITRRSRLLSEEVPESFVEIHPKDAERYGVRDGELVVVETPYGEWRCRARVTDRVREGTIFTPFHFGENVLTPHDVRDPESGIPEYKYVPARVRPDSRGSASRG</sequence>
<reference evidence="6" key="1">
    <citation type="journal article" date="2020" name="bioRxiv">
        <title>A rank-normalized archaeal taxonomy based on genome phylogeny resolves widespread incomplete and uneven classifications.</title>
        <authorList>
            <person name="Rinke C."/>
            <person name="Chuvochina M."/>
            <person name="Mussig A.J."/>
            <person name="Chaumeil P.-A."/>
            <person name="Waite D.W."/>
            <person name="Whitman W.B."/>
            <person name="Parks D.H."/>
            <person name="Hugenholtz P."/>
        </authorList>
    </citation>
    <scope>NUCLEOTIDE SEQUENCE</scope>
    <source>
        <strain evidence="6">UBA8853</strain>
    </source>
</reference>
<comment type="caution">
    <text evidence="6">The sequence shown here is derived from an EMBL/GenBank/DDBJ whole genome shotgun (WGS) entry which is preliminary data.</text>
</comment>
<dbReference type="InterPro" id="IPR006657">
    <property type="entry name" value="MoPterin_dinucl-bd_dom"/>
</dbReference>
<evidence type="ECO:0000259" key="5">
    <source>
        <dbReference type="Pfam" id="PF01568"/>
    </source>
</evidence>
<dbReference type="CDD" id="cd00508">
    <property type="entry name" value="MopB_CT_Fdh-Nap-like"/>
    <property type="match status" value="1"/>
</dbReference>
<dbReference type="InterPro" id="IPR009010">
    <property type="entry name" value="Asp_de-COase-like_dom_sf"/>
</dbReference>
<dbReference type="SUPFAM" id="SSF50692">
    <property type="entry name" value="ADC-like"/>
    <property type="match status" value="1"/>
</dbReference>
<evidence type="ECO:0000259" key="4">
    <source>
        <dbReference type="Pfam" id="PF00384"/>
    </source>
</evidence>
<proteinExistence type="predicted"/>
<evidence type="ECO:0000256" key="3">
    <source>
        <dbReference type="ARBA" id="ARBA00023014"/>
    </source>
</evidence>
<dbReference type="InterPro" id="IPR006656">
    <property type="entry name" value="Mopterin_OxRdtase"/>
</dbReference>
<accession>A0A832SUJ0</accession>
<dbReference type="GO" id="GO:0003954">
    <property type="term" value="F:NADH dehydrogenase activity"/>
    <property type="evidence" value="ECO:0007669"/>
    <property type="project" value="TreeGrafter"/>
</dbReference>
<gene>
    <name evidence="6" type="ORF">HA336_04760</name>
</gene>
<organism evidence="6 7">
    <name type="scientific">Methanopyrus kandleri</name>
    <dbReference type="NCBI Taxonomy" id="2320"/>
    <lineage>
        <taxon>Archaea</taxon>
        <taxon>Methanobacteriati</taxon>
        <taxon>Methanobacteriota</taxon>
        <taxon>Methanomada group</taxon>
        <taxon>Methanopyri</taxon>
        <taxon>Methanopyrales</taxon>
        <taxon>Methanopyraceae</taxon>
        <taxon>Methanopyrus</taxon>
    </lineage>
</organism>
<dbReference type="PANTHER" id="PTHR43105:SF10">
    <property type="entry name" value="NADH-QUINONE OXIDOREDUCTASE SUBUNIT G"/>
    <property type="match status" value="1"/>
</dbReference>